<keyword evidence="1" id="KW-0812">Transmembrane</keyword>
<reference evidence="2" key="1">
    <citation type="journal article" date="2014" name="Front. Microbiol.">
        <title>High frequency of phylogenetically diverse reductive dehalogenase-homologous genes in deep subseafloor sedimentary metagenomes.</title>
        <authorList>
            <person name="Kawai M."/>
            <person name="Futagami T."/>
            <person name="Toyoda A."/>
            <person name="Takaki Y."/>
            <person name="Nishi S."/>
            <person name="Hori S."/>
            <person name="Arai W."/>
            <person name="Tsubouchi T."/>
            <person name="Morono Y."/>
            <person name="Uchiyama I."/>
            <person name="Ito T."/>
            <person name="Fujiyama A."/>
            <person name="Inagaki F."/>
            <person name="Takami H."/>
        </authorList>
    </citation>
    <scope>NUCLEOTIDE SEQUENCE</scope>
    <source>
        <strain evidence="2">Expedition CK06-06</strain>
    </source>
</reference>
<dbReference type="NCBIfam" id="TIGR02532">
    <property type="entry name" value="IV_pilin_GFxxxE"/>
    <property type="match status" value="1"/>
</dbReference>
<organism evidence="2">
    <name type="scientific">marine sediment metagenome</name>
    <dbReference type="NCBI Taxonomy" id="412755"/>
    <lineage>
        <taxon>unclassified sequences</taxon>
        <taxon>metagenomes</taxon>
        <taxon>ecological metagenomes</taxon>
    </lineage>
</organism>
<comment type="caution">
    <text evidence="2">The sequence shown here is derived from an EMBL/GenBank/DDBJ whole genome shotgun (WGS) entry which is preliminary data.</text>
</comment>
<evidence type="ECO:0000256" key="1">
    <source>
        <dbReference type="SAM" id="Phobius"/>
    </source>
</evidence>
<protein>
    <submittedName>
        <fullName evidence="2">Uncharacterized protein</fullName>
    </submittedName>
</protein>
<keyword evidence="1" id="KW-0472">Membrane</keyword>
<gene>
    <name evidence="2" type="ORF">S12H4_57403</name>
</gene>
<keyword evidence="1" id="KW-1133">Transmembrane helix</keyword>
<evidence type="ECO:0000313" key="2">
    <source>
        <dbReference type="EMBL" id="GAJ22825.1"/>
    </source>
</evidence>
<dbReference type="InterPro" id="IPR012902">
    <property type="entry name" value="N_methyl_site"/>
</dbReference>
<feature type="transmembrane region" description="Helical" evidence="1">
    <location>
        <begin position="12"/>
        <end position="36"/>
    </location>
</feature>
<sequence length="201" mass="22432">MRYAMHHNKKAAFSLVEVLTALAILALISSSVLVVIDRCVASATDSALRMQAFEVARENMEKLLASPLAQETVEYGESDKYLGITWQTVVETFYEPITARMWVRGICSAEYIDMEGQEQTVELTHWLTGLTKGQLLDIMTREDEEGQLAAELIATIEEAAEYAGVDVQTIERWLENGMLTTDDGSFVRMNLDIYQLSGGNP</sequence>
<feature type="non-terminal residue" evidence="2">
    <location>
        <position position="201"/>
    </location>
</feature>
<dbReference type="EMBL" id="BARW01037119">
    <property type="protein sequence ID" value="GAJ22825.1"/>
    <property type="molecule type" value="Genomic_DNA"/>
</dbReference>
<dbReference type="Pfam" id="PF07963">
    <property type="entry name" value="N_methyl"/>
    <property type="match status" value="1"/>
</dbReference>
<dbReference type="AlphaFoldDB" id="X1W1Z7"/>
<accession>X1W1Z7</accession>
<name>X1W1Z7_9ZZZZ</name>
<proteinExistence type="predicted"/>